<feature type="transmembrane region" description="Helical" evidence="10">
    <location>
        <begin position="224"/>
        <end position="245"/>
    </location>
</feature>
<comment type="similarity">
    <text evidence="2">Belongs to the amino acid-polyamine-organocation (APC) superfamily. Amino acid transporter (AAT) (TC 2.A.3.1) family.</text>
</comment>
<keyword evidence="7 10" id="KW-1133">Transmembrane helix</keyword>
<protein>
    <submittedName>
        <fullName evidence="12">L-asparagine permease</fullName>
    </submittedName>
</protein>
<keyword evidence="8 10" id="KW-0472">Membrane</keyword>
<feature type="transmembrane region" description="Helical" evidence="10">
    <location>
        <begin position="185"/>
        <end position="204"/>
    </location>
</feature>
<keyword evidence="6" id="KW-0029">Amino-acid transport</keyword>
<evidence type="ECO:0000259" key="11">
    <source>
        <dbReference type="Pfam" id="PF00324"/>
    </source>
</evidence>
<dbReference type="PANTHER" id="PTHR43495:SF1">
    <property type="entry name" value="L-ASPARAGINE PERMEASE"/>
    <property type="match status" value="1"/>
</dbReference>
<name>A0A1S2MZW6_9MICC</name>
<feature type="transmembrane region" description="Helical" evidence="10">
    <location>
        <begin position="40"/>
        <end position="60"/>
    </location>
</feature>
<dbReference type="OrthoDB" id="5297508at2"/>
<organism evidence="12 13">
    <name type="scientific">Rothia kristinae</name>
    <dbReference type="NCBI Taxonomy" id="37923"/>
    <lineage>
        <taxon>Bacteria</taxon>
        <taxon>Bacillati</taxon>
        <taxon>Actinomycetota</taxon>
        <taxon>Actinomycetes</taxon>
        <taxon>Micrococcales</taxon>
        <taxon>Micrococcaceae</taxon>
        <taxon>Rothia</taxon>
    </lineage>
</organism>
<dbReference type="EMBL" id="MODZ01000006">
    <property type="protein sequence ID" value="OIJ35920.1"/>
    <property type="molecule type" value="Genomic_DNA"/>
</dbReference>
<feature type="transmembrane region" description="Helical" evidence="10">
    <location>
        <begin position="357"/>
        <end position="380"/>
    </location>
</feature>
<dbReference type="Proteomes" id="UP000179540">
    <property type="component" value="Unassembled WGS sequence"/>
</dbReference>
<evidence type="ECO:0000256" key="7">
    <source>
        <dbReference type="ARBA" id="ARBA00022989"/>
    </source>
</evidence>
<accession>A0A1S2MZW6</accession>
<dbReference type="InterPro" id="IPR004840">
    <property type="entry name" value="Amino_acid_permease_CS"/>
</dbReference>
<evidence type="ECO:0000256" key="6">
    <source>
        <dbReference type="ARBA" id="ARBA00022970"/>
    </source>
</evidence>
<dbReference type="GO" id="GO:0006865">
    <property type="term" value="P:amino acid transport"/>
    <property type="evidence" value="ECO:0007669"/>
    <property type="project" value="UniProtKB-KW"/>
</dbReference>
<dbReference type="RefSeq" id="WP_075514842.1">
    <property type="nucleotide sequence ID" value="NZ_MODZ01000006.1"/>
</dbReference>
<evidence type="ECO:0000256" key="4">
    <source>
        <dbReference type="ARBA" id="ARBA00022475"/>
    </source>
</evidence>
<evidence type="ECO:0000256" key="9">
    <source>
        <dbReference type="SAM" id="MobiDB-lite"/>
    </source>
</evidence>
<evidence type="ECO:0000313" key="13">
    <source>
        <dbReference type="Proteomes" id="UP000179540"/>
    </source>
</evidence>
<dbReference type="FunFam" id="1.20.1740.10:FF:000001">
    <property type="entry name" value="Amino acid permease"/>
    <property type="match status" value="1"/>
</dbReference>
<evidence type="ECO:0000256" key="1">
    <source>
        <dbReference type="ARBA" id="ARBA00004651"/>
    </source>
</evidence>
<dbReference type="Pfam" id="PF00324">
    <property type="entry name" value="AA_permease"/>
    <property type="match status" value="1"/>
</dbReference>
<feature type="compositionally biased region" description="Basic and acidic residues" evidence="9">
    <location>
        <begin position="528"/>
        <end position="547"/>
    </location>
</feature>
<evidence type="ECO:0000313" key="12">
    <source>
        <dbReference type="EMBL" id="OIJ35920.1"/>
    </source>
</evidence>
<keyword evidence="3" id="KW-0813">Transport</keyword>
<feature type="transmembrane region" description="Helical" evidence="10">
    <location>
        <begin position="454"/>
        <end position="474"/>
    </location>
</feature>
<comment type="subcellular location">
    <subcellularLocation>
        <location evidence="1">Cell membrane</location>
        <topology evidence="1">Multi-pass membrane protein</topology>
    </subcellularLocation>
</comment>
<feature type="domain" description="Amino acid permease/ SLC12A" evidence="11">
    <location>
        <begin position="38"/>
        <end position="463"/>
    </location>
</feature>
<feature type="transmembrane region" description="Helical" evidence="10">
    <location>
        <begin position="152"/>
        <end position="173"/>
    </location>
</feature>
<dbReference type="PROSITE" id="PS00218">
    <property type="entry name" value="AMINO_ACID_PERMEASE_1"/>
    <property type="match status" value="1"/>
</dbReference>
<proteinExistence type="inferred from homology"/>
<reference evidence="12 13" key="1">
    <citation type="submission" date="2016-10" db="EMBL/GenBank/DDBJ databases">
        <title>Draft genome sequence of strain LCT isolated from the Shenzhou X spacecraft of China.</title>
        <authorList>
            <person name="Huang B."/>
        </authorList>
    </citation>
    <scope>NUCLEOTIDE SEQUENCE [LARGE SCALE GENOMIC DNA]</scope>
    <source>
        <strain evidence="12 13">LCT-H5</strain>
    </source>
</reference>
<dbReference type="InterPro" id="IPR004841">
    <property type="entry name" value="AA-permease/SLC12A_dom"/>
</dbReference>
<dbReference type="AlphaFoldDB" id="A0A1S2MZW6"/>
<sequence>MSRDLSENGASMARRGPDENVFEEEQAGFRKGLGPRQLQMIAIGGAIGTGLFLGAGGRLAKAGPSLLFDFALCGIIAYLILRALGELVVHRPSSGSFVSYAREFYGEKAAFVAGWWYWIHWAMTSIVDTTAIALYVKWFGQYSTVIAGIPQWVFALAVVVIVVSMNLISVKVFGEMEFWFSLIKVLALLIFLVLGVVFVIFGTPTGSPTGFQVIADHGGWFPEGIAPALLLIQGVVFAYSSIELVGTTSGETRNAQQVIPKAINTVILRIVVFYIGSILLLILLLPYTAYQNGVSPFVTFFSSIGVDAAGPIMELVVITAALSSLNAGMYSTGRIMHSMAVAGSGPRFARSLTRGGVPWGGIVMTAAVTLLGVVLNAVVPAQAFEIVLNLASVGIVAGWATIALSHLKFVSLVRQGVYRRPGYRMPGAPFTDWVILVFLVGVLALIGLDYPQGTWTLGAMVLVLPCMAIGWYICRGRIRAIAAEREGVTGFFPTVAGRPASGHLSLTDQAAAEAEAARAERIAGQSDAARESSERQDAVDYTHDAVRRASRGRRSGRFRDRDA</sequence>
<evidence type="ECO:0000256" key="8">
    <source>
        <dbReference type="ARBA" id="ARBA00023136"/>
    </source>
</evidence>
<dbReference type="Gene3D" id="1.20.1740.10">
    <property type="entry name" value="Amino acid/polyamine transporter I"/>
    <property type="match status" value="1"/>
</dbReference>
<feature type="transmembrane region" description="Helical" evidence="10">
    <location>
        <begin position="308"/>
        <end position="329"/>
    </location>
</feature>
<keyword evidence="4" id="KW-1003">Cell membrane</keyword>
<feature type="transmembrane region" description="Helical" evidence="10">
    <location>
        <begin position="110"/>
        <end position="136"/>
    </location>
</feature>
<evidence type="ECO:0000256" key="10">
    <source>
        <dbReference type="SAM" id="Phobius"/>
    </source>
</evidence>
<dbReference type="PANTHER" id="PTHR43495">
    <property type="entry name" value="GABA PERMEASE"/>
    <property type="match status" value="1"/>
</dbReference>
<feature type="transmembrane region" description="Helical" evidence="10">
    <location>
        <begin position="266"/>
        <end position="288"/>
    </location>
</feature>
<gene>
    <name evidence="12" type="ORF">BK826_06150</name>
</gene>
<feature type="region of interest" description="Disordered" evidence="9">
    <location>
        <begin position="522"/>
        <end position="563"/>
    </location>
</feature>
<evidence type="ECO:0000256" key="5">
    <source>
        <dbReference type="ARBA" id="ARBA00022692"/>
    </source>
</evidence>
<dbReference type="GO" id="GO:0055085">
    <property type="term" value="P:transmembrane transport"/>
    <property type="evidence" value="ECO:0007669"/>
    <property type="project" value="InterPro"/>
</dbReference>
<evidence type="ECO:0000256" key="3">
    <source>
        <dbReference type="ARBA" id="ARBA00022448"/>
    </source>
</evidence>
<evidence type="ECO:0000256" key="2">
    <source>
        <dbReference type="ARBA" id="ARBA00008583"/>
    </source>
</evidence>
<dbReference type="GO" id="GO:0005886">
    <property type="term" value="C:plasma membrane"/>
    <property type="evidence" value="ECO:0007669"/>
    <property type="project" value="UniProtKB-SubCell"/>
</dbReference>
<comment type="caution">
    <text evidence="12">The sequence shown here is derived from an EMBL/GenBank/DDBJ whole genome shotgun (WGS) entry which is preliminary data.</text>
</comment>
<feature type="transmembrane region" description="Helical" evidence="10">
    <location>
        <begin position="430"/>
        <end position="448"/>
    </location>
</feature>
<keyword evidence="5 10" id="KW-0812">Transmembrane</keyword>
<feature type="transmembrane region" description="Helical" evidence="10">
    <location>
        <begin position="66"/>
        <end position="89"/>
    </location>
</feature>
<feature type="transmembrane region" description="Helical" evidence="10">
    <location>
        <begin position="386"/>
        <end position="409"/>
    </location>
</feature>